<dbReference type="GO" id="GO:0003723">
    <property type="term" value="F:RNA binding"/>
    <property type="evidence" value="ECO:0007669"/>
    <property type="project" value="InterPro"/>
</dbReference>
<evidence type="ECO:0000256" key="4">
    <source>
        <dbReference type="PROSITE-ProRule" id="PRU00708"/>
    </source>
</evidence>
<keyword evidence="3" id="KW-0809">Transit peptide</keyword>
<dbReference type="PANTHER" id="PTHR47926">
    <property type="entry name" value="PENTATRICOPEPTIDE REPEAT-CONTAINING PROTEIN"/>
    <property type="match status" value="1"/>
</dbReference>
<sequence>MKAILRSNPHDKSRRKLCSFANSVLESTIRAEEAEGPVWVRTKESKLATLHCLVQQCARERDNRGGRSCHAMSVKLGFEADILTSNMFINFYSRCGLTESSRKVFDEMPHRSLVSWNTLIGSYTRNQDEEGALKLYVEMQREGIQFSEFTVSGVLCACAAKFAVFECKQLHAFVVKVSMELNVYVGTALIDVYAKSGMTKDASRIFSSMTERNEVTWTTMMTGYVQNALYEEALLLFHKAQQSGMEHDKFIVSSVLSACSTLSAFIEGTQVHAIVWKLGFGANAFVASSLIDLYAKCGNLQDAYIVFSNADDKNIVIWNTMITGLAKHARPLEAMILFEKMQQFGIHPSDATYASVLSACGHMGLVEEGKKYFKMMSKEHNLSPNIRHYSCMVDVLGRAGLIEEAKDLIETMPFEANASVLGSLLASCKVHGNVEVAEAAAKQLFEIEPNNAGNYVLLSDIYAAKKRWGDVASTRKLLKDSEVKKVRGRSWIEIKGKVHAFMAGERGHPRIEEIYSKLEKLAEEAEKAGYEGETEHDFHDVGETRKKQLLKHHSEKLALTFGLMSLPSGLAIRIMKNLRICGDCHSFMKFASKVTGRVIVVRDYNRFHHFKDGSCSCGEFW</sequence>
<dbReference type="Pfam" id="PF13041">
    <property type="entry name" value="PPR_2"/>
    <property type="match status" value="2"/>
</dbReference>
<dbReference type="Pfam" id="PF14432">
    <property type="entry name" value="DYW_deaminase"/>
    <property type="match status" value="1"/>
</dbReference>
<protein>
    <recommendedName>
        <fullName evidence="5">DYW domain-containing protein</fullName>
    </recommendedName>
</protein>
<feature type="domain" description="DYW" evidence="5">
    <location>
        <begin position="529"/>
        <end position="621"/>
    </location>
</feature>
<dbReference type="FunFam" id="1.25.40.10:FF:000144">
    <property type="entry name" value="Pentatricopeptide repeat-containing protein, mitochondrial"/>
    <property type="match status" value="1"/>
</dbReference>
<evidence type="ECO:0000313" key="6">
    <source>
        <dbReference type="EMBL" id="RAL51194.1"/>
    </source>
</evidence>
<organism evidence="6 7">
    <name type="scientific">Cuscuta australis</name>
    <dbReference type="NCBI Taxonomy" id="267555"/>
    <lineage>
        <taxon>Eukaryota</taxon>
        <taxon>Viridiplantae</taxon>
        <taxon>Streptophyta</taxon>
        <taxon>Embryophyta</taxon>
        <taxon>Tracheophyta</taxon>
        <taxon>Spermatophyta</taxon>
        <taxon>Magnoliopsida</taxon>
        <taxon>eudicotyledons</taxon>
        <taxon>Gunneridae</taxon>
        <taxon>Pentapetalae</taxon>
        <taxon>asterids</taxon>
        <taxon>lamiids</taxon>
        <taxon>Solanales</taxon>
        <taxon>Convolvulaceae</taxon>
        <taxon>Cuscuteae</taxon>
        <taxon>Cuscuta</taxon>
        <taxon>Cuscuta subgen. Grammica</taxon>
        <taxon>Cuscuta sect. Cleistogrammica</taxon>
    </lineage>
</organism>
<dbReference type="PROSITE" id="PS51375">
    <property type="entry name" value="PPR"/>
    <property type="match status" value="3"/>
</dbReference>
<dbReference type="FunFam" id="1.25.40.10:FF:000196">
    <property type="entry name" value="Pentatricopeptide repeat-containing protein At4g14850"/>
    <property type="match status" value="1"/>
</dbReference>
<reference evidence="6 7" key="1">
    <citation type="submission" date="2018-06" db="EMBL/GenBank/DDBJ databases">
        <title>The Genome of Cuscuta australis (Dodder) Provides Insight into the Evolution of Plant Parasitism.</title>
        <authorList>
            <person name="Liu H."/>
        </authorList>
    </citation>
    <scope>NUCLEOTIDE SEQUENCE [LARGE SCALE GENOMIC DNA]</scope>
    <source>
        <strain evidence="7">cv. Yunnan</strain>
        <tissue evidence="6">Vines</tissue>
    </source>
</reference>
<gene>
    <name evidence="6" type="ORF">DM860_010696</name>
</gene>
<evidence type="ECO:0000256" key="1">
    <source>
        <dbReference type="ARBA" id="ARBA00006643"/>
    </source>
</evidence>
<feature type="repeat" description="PPR" evidence="4">
    <location>
        <begin position="112"/>
        <end position="146"/>
    </location>
</feature>
<dbReference type="Pfam" id="PF20431">
    <property type="entry name" value="E_motif"/>
    <property type="match status" value="1"/>
</dbReference>
<dbReference type="Pfam" id="PF01535">
    <property type="entry name" value="PPR"/>
    <property type="match status" value="5"/>
</dbReference>
<feature type="repeat" description="PPR" evidence="4">
    <location>
        <begin position="314"/>
        <end position="348"/>
    </location>
</feature>
<keyword evidence="7" id="KW-1185">Reference proteome</keyword>
<feature type="repeat" description="PPR" evidence="4">
    <location>
        <begin position="213"/>
        <end position="247"/>
    </location>
</feature>
<dbReference type="InterPro" id="IPR032867">
    <property type="entry name" value="DYW_dom"/>
</dbReference>
<evidence type="ECO:0000313" key="7">
    <source>
        <dbReference type="Proteomes" id="UP000249390"/>
    </source>
</evidence>
<dbReference type="SUPFAM" id="SSF48452">
    <property type="entry name" value="TPR-like"/>
    <property type="match status" value="1"/>
</dbReference>
<proteinExistence type="inferred from homology"/>
<dbReference type="AlphaFoldDB" id="A0A328DZM4"/>
<dbReference type="InterPro" id="IPR046848">
    <property type="entry name" value="E_motif"/>
</dbReference>
<evidence type="ECO:0000256" key="2">
    <source>
        <dbReference type="ARBA" id="ARBA00022737"/>
    </source>
</evidence>
<dbReference type="FunFam" id="1.25.40.10:FF:000366">
    <property type="entry name" value="Pentatricopeptide (PPR) repeat-containing protein"/>
    <property type="match status" value="1"/>
</dbReference>
<comment type="caution">
    <text evidence="6">The sequence shown here is derived from an EMBL/GenBank/DDBJ whole genome shotgun (WGS) entry which is preliminary data.</text>
</comment>
<dbReference type="EMBL" id="NQVE01000050">
    <property type="protein sequence ID" value="RAL51194.1"/>
    <property type="molecule type" value="Genomic_DNA"/>
</dbReference>
<comment type="similarity">
    <text evidence="1">Belongs to the PPR family. PCMP-H subfamily.</text>
</comment>
<dbReference type="InterPro" id="IPR011990">
    <property type="entry name" value="TPR-like_helical_dom_sf"/>
</dbReference>
<dbReference type="FunFam" id="1.25.40.10:FF:000488">
    <property type="entry name" value="Pentatricopeptide repeat-containing protein, mitochondrial"/>
    <property type="match status" value="1"/>
</dbReference>
<dbReference type="Gene3D" id="1.25.40.10">
    <property type="entry name" value="Tetratricopeptide repeat domain"/>
    <property type="match status" value="4"/>
</dbReference>
<dbReference type="Proteomes" id="UP000249390">
    <property type="component" value="Unassembled WGS sequence"/>
</dbReference>
<keyword evidence="2" id="KW-0677">Repeat</keyword>
<dbReference type="InterPro" id="IPR002885">
    <property type="entry name" value="PPR_rpt"/>
</dbReference>
<dbReference type="GO" id="GO:0009451">
    <property type="term" value="P:RNA modification"/>
    <property type="evidence" value="ECO:0007669"/>
    <property type="project" value="InterPro"/>
</dbReference>
<accession>A0A328DZM4</accession>
<evidence type="ECO:0000259" key="5">
    <source>
        <dbReference type="Pfam" id="PF14432"/>
    </source>
</evidence>
<evidence type="ECO:0000256" key="3">
    <source>
        <dbReference type="ARBA" id="ARBA00022946"/>
    </source>
</evidence>
<dbReference type="InterPro" id="IPR046960">
    <property type="entry name" value="PPR_At4g14850-like_plant"/>
</dbReference>
<name>A0A328DZM4_9ASTE</name>
<dbReference type="PANTHER" id="PTHR47926:SF542">
    <property type="entry name" value="PENTATRICOPEPTIDE REPEAT-CONTAINING PROTEIN"/>
    <property type="match status" value="1"/>
</dbReference>
<dbReference type="NCBIfam" id="TIGR00756">
    <property type="entry name" value="PPR"/>
    <property type="match status" value="5"/>
</dbReference>
<dbReference type="GO" id="GO:0008270">
    <property type="term" value="F:zinc ion binding"/>
    <property type="evidence" value="ECO:0007669"/>
    <property type="project" value="InterPro"/>
</dbReference>